<dbReference type="GO" id="GO:0072546">
    <property type="term" value="C:EMC complex"/>
    <property type="evidence" value="ECO:0007669"/>
    <property type="project" value="TreeGrafter"/>
</dbReference>
<reference evidence="7" key="1">
    <citation type="submission" date="2020-04" db="EMBL/GenBank/DDBJ databases">
        <authorList>
            <person name="Alioto T."/>
            <person name="Alioto T."/>
            <person name="Gomez Garrido J."/>
        </authorList>
    </citation>
    <scope>NUCLEOTIDE SEQUENCE</scope>
    <source>
        <strain evidence="7">A484AB</strain>
    </source>
</reference>
<dbReference type="Pfam" id="PF01956">
    <property type="entry name" value="EMC3_TMCO1"/>
    <property type="match status" value="1"/>
</dbReference>
<comment type="subcellular location">
    <subcellularLocation>
        <location evidence="1">Membrane</location>
        <topology evidence="1">Multi-pass membrane protein</topology>
    </subcellularLocation>
</comment>
<keyword evidence="5" id="KW-1133">Transmembrane helix</keyword>
<evidence type="ECO:0000256" key="4">
    <source>
        <dbReference type="ARBA" id="ARBA00022692"/>
    </source>
</evidence>
<dbReference type="AlphaFoldDB" id="A0A7D9ID02"/>
<dbReference type="EMBL" id="CACRXK020004561">
    <property type="protein sequence ID" value="CAB4003187.1"/>
    <property type="molecule type" value="Genomic_DNA"/>
</dbReference>
<evidence type="ECO:0000313" key="7">
    <source>
        <dbReference type="EMBL" id="CAB4003187.1"/>
    </source>
</evidence>
<evidence type="ECO:0000256" key="5">
    <source>
        <dbReference type="ARBA" id="ARBA00022989"/>
    </source>
</evidence>
<protein>
    <recommendedName>
        <fullName evidence="3">ER membrane protein complex subunit 3</fullName>
    </recommendedName>
</protein>
<name>A0A7D9ID02_PARCT</name>
<keyword evidence="4" id="KW-0812">Transmembrane</keyword>
<dbReference type="OrthoDB" id="6745403at2759"/>
<comment type="caution">
    <text evidence="7">The sequence shown here is derived from an EMBL/GenBank/DDBJ whole genome shotgun (WGS) entry which is preliminary data.</text>
</comment>
<organism evidence="7 8">
    <name type="scientific">Paramuricea clavata</name>
    <name type="common">Red gorgonian</name>
    <name type="synonym">Violescent sea-whip</name>
    <dbReference type="NCBI Taxonomy" id="317549"/>
    <lineage>
        <taxon>Eukaryota</taxon>
        <taxon>Metazoa</taxon>
        <taxon>Cnidaria</taxon>
        <taxon>Anthozoa</taxon>
        <taxon>Octocorallia</taxon>
        <taxon>Malacalcyonacea</taxon>
        <taxon>Plexauridae</taxon>
        <taxon>Paramuricea</taxon>
    </lineage>
</organism>
<dbReference type="Proteomes" id="UP001152795">
    <property type="component" value="Unassembled WGS sequence"/>
</dbReference>
<evidence type="ECO:0000256" key="1">
    <source>
        <dbReference type="ARBA" id="ARBA00004141"/>
    </source>
</evidence>
<gene>
    <name evidence="7" type="ORF">PACLA_8A011443</name>
</gene>
<keyword evidence="8" id="KW-1185">Reference proteome</keyword>
<dbReference type="SMART" id="SM01415">
    <property type="entry name" value="DUF106"/>
    <property type="match status" value="1"/>
</dbReference>
<dbReference type="InterPro" id="IPR008568">
    <property type="entry name" value="EMC3"/>
</dbReference>
<evidence type="ECO:0000313" key="8">
    <source>
        <dbReference type="Proteomes" id="UP001152795"/>
    </source>
</evidence>
<evidence type="ECO:0000256" key="6">
    <source>
        <dbReference type="ARBA" id="ARBA00023136"/>
    </source>
</evidence>
<keyword evidence="6" id="KW-0472">Membrane</keyword>
<dbReference type="GO" id="GO:0034975">
    <property type="term" value="P:protein folding in endoplasmic reticulum"/>
    <property type="evidence" value="ECO:0007669"/>
    <property type="project" value="TreeGrafter"/>
</dbReference>
<proteinExistence type="inferred from homology"/>
<accession>A0A7D9ID02</accession>
<dbReference type="InterPro" id="IPR002809">
    <property type="entry name" value="EMC3/TMCO1"/>
</dbReference>
<evidence type="ECO:0000256" key="2">
    <source>
        <dbReference type="ARBA" id="ARBA00005376"/>
    </source>
</evidence>
<dbReference type="PANTHER" id="PTHR13116:SF5">
    <property type="entry name" value="ER MEMBRANE PROTEIN COMPLEX SUBUNIT 3"/>
    <property type="match status" value="1"/>
</dbReference>
<comment type="similarity">
    <text evidence="2">Belongs to the EMC3 family.</text>
</comment>
<evidence type="ECO:0000256" key="3">
    <source>
        <dbReference type="ARBA" id="ARBA00020822"/>
    </source>
</evidence>
<sequence>MAELLLDSAIRVWVILPIVIITFFVGIIRHYLSILLQSNKKVELEQVSDSQVLLRSKLLREHGSYIPQQAFQMRRHFFNDEEEGFFKTQKRKGAAKNPMSDPTMMVDMAKGNLTNVLPMILIGGWINWHFSGFITTKVPFPLTIRFKAMLQRGIDLASLNASWVSSVSWYFINVFGLRSMYSLVLGENNGKDILEFRH</sequence>
<dbReference type="PANTHER" id="PTHR13116">
    <property type="entry name" value="ER MEMBRANE PROTEIN COMPLEX SUBUNIT 3"/>
    <property type="match status" value="1"/>
</dbReference>